<keyword evidence="12" id="KW-1185">Reference proteome</keyword>
<dbReference type="Gene3D" id="3.40.50.720">
    <property type="entry name" value="NAD(P)-binding Rossmann-like Domain"/>
    <property type="match status" value="3"/>
</dbReference>
<dbReference type="Pfam" id="PF02826">
    <property type="entry name" value="2-Hacid_dh_C"/>
    <property type="match status" value="1"/>
</dbReference>
<dbReference type="GO" id="GO:0051287">
    <property type="term" value="F:NAD binding"/>
    <property type="evidence" value="ECO:0007669"/>
    <property type="project" value="InterPro"/>
</dbReference>
<dbReference type="EMBL" id="JADFTS010000001">
    <property type="protein sequence ID" value="KAF9626391.1"/>
    <property type="molecule type" value="Genomic_DNA"/>
</dbReference>
<dbReference type="Pfam" id="PF08240">
    <property type="entry name" value="ADH_N"/>
    <property type="match status" value="1"/>
</dbReference>
<evidence type="ECO:0000256" key="7">
    <source>
        <dbReference type="SAM" id="MobiDB-lite"/>
    </source>
</evidence>
<keyword evidence="4" id="KW-0560">Oxidoreductase</keyword>
<comment type="similarity">
    <text evidence="6">Belongs to the zinc-containing alcohol dehydrogenase family.</text>
</comment>
<organism evidence="11 12">
    <name type="scientific">Coptis chinensis</name>
    <dbReference type="NCBI Taxonomy" id="261450"/>
    <lineage>
        <taxon>Eukaryota</taxon>
        <taxon>Viridiplantae</taxon>
        <taxon>Streptophyta</taxon>
        <taxon>Embryophyta</taxon>
        <taxon>Tracheophyta</taxon>
        <taxon>Spermatophyta</taxon>
        <taxon>Magnoliopsida</taxon>
        <taxon>Ranunculales</taxon>
        <taxon>Ranunculaceae</taxon>
        <taxon>Coptidoideae</taxon>
        <taxon>Coptis</taxon>
    </lineage>
</organism>
<dbReference type="PANTHER" id="PTHR42683">
    <property type="entry name" value="ALDEHYDE REDUCTASE"/>
    <property type="match status" value="1"/>
</dbReference>
<gene>
    <name evidence="11" type="ORF">IFM89_033210</name>
</gene>
<feature type="non-terminal residue" evidence="11">
    <location>
        <position position="1"/>
    </location>
</feature>
<dbReference type="OrthoDB" id="1879366at2759"/>
<feature type="domain" description="Alcohol dehydrogenase-like C-terminal" evidence="8">
    <location>
        <begin position="472"/>
        <end position="572"/>
    </location>
</feature>
<keyword evidence="2 6" id="KW-0479">Metal-binding</keyword>
<dbReference type="PROSITE" id="PS00503">
    <property type="entry name" value="PECTINESTERASE_2"/>
    <property type="match status" value="1"/>
</dbReference>
<evidence type="ECO:0000259" key="9">
    <source>
        <dbReference type="Pfam" id="PF02826"/>
    </source>
</evidence>
<keyword evidence="3 6" id="KW-0862">Zinc</keyword>
<feature type="domain" description="Alcohol dehydrogenase-like N-terminal" evidence="10">
    <location>
        <begin position="314"/>
        <end position="430"/>
    </location>
</feature>
<dbReference type="InterPro" id="IPR047109">
    <property type="entry name" value="CAD-like"/>
</dbReference>
<evidence type="ECO:0000313" key="12">
    <source>
        <dbReference type="Proteomes" id="UP000631114"/>
    </source>
</evidence>
<dbReference type="SUPFAM" id="SSF51735">
    <property type="entry name" value="NAD(P)-binding Rossmann-fold domains"/>
    <property type="match status" value="2"/>
</dbReference>
<dbReference type="Gene3D" id="3.90.180.10">
    <property type="entry name" value="Medium-chain alcohol dehydrogenases, catalytic domain"/>
    <property type="match status" value="1"/>
</dbReference>
<reference evidence="11 12" key="1">
    <citation type="submission" date="2020-10" db="EMBL/GenBank/DDBJ databases">
        <title>The Coptis chinensis genome and diversification of protoberbering-type alkaloids.</title>
        <authorList>
            <person name="Wang B."/>
            <person name="Shu S."/>
            <person name="Song C."/>
            <person name="Liu Y."/>
        </authorList>
    </citation>
    <scope>NUCLEOTIDE SEQUENCE [LARGE SCALE GENOMIC DNA]</scope>
    <source>
        <strain evidence="11">HL-2020</strain>
        <tissue evidence="11">Leaf</tissue>
    </source>
</reference>
<comment type="caution">
    <text evidence="11">The sequence shown here is derived from an EMBL/GenBank/DDBJ whole genome shotgun (WGS) entry which is preliminary data.</text>
</comment>
<evidence type="ECO:0000256" key="3">
    <source>
        <dbReference type="ARBA" id="ARBA00022833"/>
    </source>
</evidence>
<sequence>PRISDVRNAWGNKRAPLGGSLRETGECGRPTWVSEARDTGGSERASSGGSMRETAEWGEPSWDPRSHGCMGQRKSPIRRKSEGAVVDEVALVEHLKENPMFRVGLDVFEDEPYMKPAGSADMKNIVVVPHIASLQSKHSFALKEIMADQEDVPTHCAIMRGQAQVQRVDQAEPSIHAERGMLDLQIRPHDVNETQNKDVTEAIFKVAAAYDCKIVEGLLNHQLKQFVIDGNKVILSASNPETKVDDAEYEENEVYAIDIVTSTGDCKYYIQGSIDFIFGNARSLYEVSQVFICEEIISSHCAQLHLLFFRANRDNDITLKILYCGICHSSLHSIKNEWGNAAYPIIPGHEIVGIVIEVGSNVTKCKIGDKTGVGCMVGSCRSCDRCAKDLENYCTKIILTYNSPDHDGTKTYGGYSDMVVVDEHFVINFPNNILLDRAAPLLLCAGIIVYSPMKYFGLSKPGMHLGVVGLGGLGHVAVKFGKAFGMKVTVISTSLSKKQEAIEHLGADDFLAAMGTLDGIIDTVFAVHRLMPLISLLKNHEKLVMVGAPEKPLELPVFPLLMRRNLIAVSELGHFHYDVIAIHYIEGGIFRECLDPFDEPECEAIDLFVNATLCIGKGTIYAHVLLLLVAS</sequence>
<dbReference type="Pfam" id="PF00107">
    <property type="entry name" value="ADH_zinc_N"/>
    <property type="match status" value="1"/>
</dbReference>
<evidence type="ECO:0000256" key="5">
    <source>
        <dbReference type="PROSITE-ProRule" id="PRU10040"/>
    </source>
</evidence>
<evidence type="ECO:0000259" key="10">
    <source>
        <dbReference type="Pfam" id="PF08240"/>
    </source>
</evidence>
<dbReference type="GO" id="GO:0008270">
    <property type="term" value="F:zinc ion binding"/>
    <property type="evidence" value="ECO:0007669"/>
    <property type="project" value="InterPro"/>
</dbReference>
<evidence type="ECO:0000256" key="1">
    <source>
        <dbReference type="ARBA" id="ARBA00001947"/>
    </source>
</evidence>
<dbReference type="Proteomes" id="UP000631114">
    <property type="component" value="Unassembled WGS sequence"/>
</dbReference>
<dbReference type="InterPro" id="IPR002328">
    <property type="entry name" value="ADH_Zn_CS"/>
</dbReference>
<dbReference type="InterPro" id="IPR036005">
    <property type="entry name" value="Creatinase/aminopeptidase-like"/>
</dbReference>
<dbReference type="InterPro" id="IPR013149">
    <property type="entry name" value="ADH-like_C"/>
</dbReference>
<dbReference type="FunFam" id="3.40.50.720:FF:000022">
    <property type="entry name" value="Cinnamyl alcohol dehydrogenase"/>
    <property type="match status" value="1"/>
</dbReference>
<evidence type="ECO:0000256" key="2">
    <source>
        <dbReference type="ARBA" id="ARBA00022723"/>
    </source>
</evidence>
<dbReference type="Gene3D" id="3.90.230.10">
    <property type="entry name" value="Creatinase/methionine aminopeptidase superfamily"/>
    <property type="match status" value="1"/>
</dbReference>
<dbReference type="GO" id="GO:0016616">
    <property type="term" value="F:oxidoreductase activity, acting on the CH-OH group of donors, NAD or NADP as acceptor"/>
    <property type="evidence" value="ECO:0007669"/>
    <property type="project" value="InterPro"/>
</dbReference>
<dbReference type="InterPro" id="IPR006140">
    <property type="entry name" value="D-isomer_DH_NAD-bd"/>
</dbReference>
<dbReference type="SUPFAM" id="SSF55920">
    <property type="entry name" value="Creatinase/aminopeptidase"/>
    <property type="match status" value="1"/>
</dbReference>
<evidence type="ECO:0000256" key="4">
    <source>
        <dbReference type="ARBA" id="ARBA00023002"/>
    </source>
</evidence>
<dbReference type="CDD" id="cd05283">
    <property type="entry name" value="CAD1"/>
    <property type="match status" value="1"/>
</dbReference>
<dbReference type="InterPro" id="IPR013154">
    <property type="entry name" value="ADH-like_N"/>
</dbReference>
<comment type="cofactor">
    <cofactor evidence="1 6">
        <name>Zn(2+)</name>
        <dbReference type="ChEBI" id="CHEBI:29105"/>
    </cofactor>
</comment>
<evidence type="ECO:0000313" key="11">
    <source>
        <dbReference type="EMBL" id="KAF9626391.1"/>
    </source>
</evidence>
<dbReference type="PROSITE" id="PS00059">
    <property type="entry name" value="ADH_ZINC"/>
    <property type="match status" value="1"/>
</dbReference>
<protein>
    <submittedName>
        <fullName evidence="11">Uncharacterized protein</fullName>
    </submittedName>
</protein>
<evidence type="ECO:0000256" key="6">
    <source>
        <dbReference type="RuleBase" id="RU361277"/>
    </source>
</evidence>
<name>A0A835IZS3_9MAGN</name>
<dbReference type="InterPro" id="IPR033131">
    <property type="entry name" value="Pectinesterase_Asp_AS"/>
</dbReference>
<dbReference type="InterPro" id="IPR036291">
    <property type="entry name" value="NAD(P)-bd_dom_sf"/>
</dbReference>
<dbReference type="AlphaFoldDB" id="A0A835IZS3"/>
<dbReference type="SUPFAM" id="SSF50129">
    <property type="entry name" value="GroES-like"/>
    <property type="match status" value="1"/>
</dbReference>
<proteinExistence type="inferred from homology"/>
<dbReference type="InterPro" id="IPR011032">
    <property type="entry name" value="GroES-like_sf"/>
</dbReference>
<accession>A0A835IZS3</accession>
<evidence type="ECO:0000259" key="8">
    <source>
        <dbReference type="Pfam" id="PF00107"/>
    </source>
</evidence>
<feature type="region of interest" description="Disordered" evidence="7">
    <location>
        <begin position="1"/>
        <end position="78"/>
    </location>
</feature>
<feature type="active site" evidence="5">
    <location>
        <position position="275"/>
    </location>
</feature>
<feature type="domain" description="D-isomer specific 2-hydroxyacid dehydrogenase NAD-binding" evidence="9">
    <location>
        <begin position="82"/>
        <end position="132"/>
    </location>
</feature>